<dbReference type="GO" id="GO:0000422">
    <property type="term" value="P:autophagy of mitochondrion"/>
    <property type="evidence" value="ECO:0007669"/>
    <property type="project" value="TreeGrafter"/>
</dbReference>
<evidence type="ECO:0000256" key="11">
    <source>
        <dbReference type="PIRNR" id="PIRNR008835"/>
    </source>
</evidence>
<keyword evidence="5" id="KW-0053">Apoptosis</keyword>
<evidence type="ECO:0000256" key="2">
    <source>
        <dbReference type="ARBA" id="ARBA00004572"/>
    </source>
</evidence>
<sequence>MESIIQDNVDPIDLKNYEALYNEQSRRGHVNEKTQFDYALCLVRSRYIRDMEKGIALLEDLLRNTKDEMSKRDYLFYIAVGFVRLKEYGRAIEYTEAICKIEPGNRQAKQLESYAKGKMNTDGLIGMAIVGGAVLAVGGIIGATVAAFKKKPKK</sequence>
<evidence type="ECO:0000313" key="13">
    <source>
        <dbReference type="EMBL" id="CAL1533166.1"/>
    </source>
</evidence>
<dbReference type="InterPro" id="IPR028058">
    <property type="entry name" value="Fis1_TPR_N"/>
</dbReference>
<evidence type="ECO:0000256" key="8">
    <source>
        <dbReference type="ARBA" id="ARBA00023128"/>
    </source>
</evidence>
<evidence type="ECO:0000256" key="9">
    <source>
        <dbReference type="ARBA" id="ARBA00023136"/>
    </source>
</evidence>
<dbReference type="Gene3D" id="1.25.40.10">
    <property type="entry name" value="Tetratricopeptide repeat domain"/>
    <property type="match status" value="1"/>
</dbReference>
<keyword evidence="14" id="KW-1185">Reference proteome</keyword>
<evidence type="ECO:0000256" key="3">
    <source>
        <dbReference type="ARBA" id="ARBA00008937"/>
    </source>
</evidence>
<dbReference type="InterPro" id="IPR011990">
    <property type="entry name" value="TPR-like_helical_dom_sf"/>
</dbReference>
<reference evidence="13 14" key="1">
    <citation type="submission" date="2024-04" db="EMBL/GenBank/DDBJ databases">
        <authorList>
            <consortium name="Genoscope - CEA"/>
            <person name="William W."/>
        </authorList>
    </citation>
    <scope>NUCLEOTIDE SEQUENCE [LARGE SCALE GENOMIC DNA]</scope>
</reference>
<comment type="similarity">
    <text evidence="3 11">Belongs to the FIS1 family.</text>
</comment>
<keyword evidence="6 11" id="KW-1000">Mitochondrion outer membrane</keyword>
<evidence type="ECO:0000256" key="1">
    <source>
        <dbReference type="ARBA" id="ARBA00004549"/>
    </source>
</evidence>
<keyword evidence="8 11" id="KW-0496">Mitochondrion</keyword>
<dbReference type="SUPFAM" id="SSF48452">
    <property type="entry name" value="TPR-like"/>
    <property type="match status" value="1"/>
</dbReference>
<dbReference type="FunFam" id="1.25.40.10:FF:000147">
    <property type="entry name" value="Mitochondrial fission 1 protein"/>
    <property type="match status" value="1"/>
</dbReference>
<proteinExistence type="inferred from homology"/>
<keyword evidence="10" id="KW-0576">Peroxisome</keyword>
<dbReference type="GO" id="GO:0005741">
    <property type="term" value="C:mitochondrial outer membrane"/>
    <property type="evidence" value="ECO:0007669"/>
    <property type="project" value="UniProtKB-SubCell"/>
</dbReference>
<dbReference type="GO" id="GO:0016559">
    <property type="term" value="P:peroxisome fission"/>
    <property type="evidence" value="ECO:0007669"/>
    <property type="project" value="TreeGrafter"/>
</dbReference>
<name>A0AAV2HGS1_LYMST</name>
<evidence type="ECO:0000256" key="4">
    <source>
        <dbReference type="ARBA" id="ARBA00022692"/>
    </source>
</evidence>
<comment type="function">
    <text evidence="11">Involved in the fragmentation of the mitochondrial network and its perinuclear clustering.</text>
</comment>
<dbReference type="CDD" id="cd12212">
    <property type="entry name" value="Fis1"/>
    <property type="match status" value="1"/>
</dbReference>
<dbReference type="PANTHER" id="PTHR13247:SF0">
    <property type="entry name" value="MITOCHONDRIAL FISSION 1 PROTEIN"/>
    <property type="match status" value="1"/>
</dbReference>
<comment type="subcellular location">
    <subcellularLocation>
        <location evidence="2">Mitochondrion outer membrane</location>
        <topology evidence="2">Single-pass membrane protein</topology>
    </subcellularLocation>
    <subcellularLocation>
        <location evidence="1">Peroxisome membrane</location>
        <topology evidence="1">Single-pass membrane protein</topology>
    </subcellularLocation>
</comment>
<dbReference type="AlphaFoldDB" id="A0AAV2HGS1"/>
<keyword evidence="9 11" id="KW-0472">Membrane</keyword>
<dbReference type="Pfam" id="PF14853">
    <property type="entry name" value="Fis1_TPR_C"/>
    <property type="match status" value="1"/>
</dbReference>
<evidence type="ECO:0000256" key="12">
    <source>
        <dbReference type="SAM" id="Phobius"/>
    </source>
</evidence>
<dbReference type="InterPro" id="IPR033745">
    <property type="entry name" value="Fis1_cytosol"/>
</dbReference>
<accession>A0AAV2HGS1</accession>
<dbReference type="Proteomes" id="UP001497497">
    <property type="component" value="Unassembled WGS sequence"/>
</dbReference>
<dbReference type="Pfam" id="PF14852">
    <property type="entry name" value="Fis1_TPR_N"/>
    <property type="match status" value="1"/>
</dbReference>
<dbReference type="InterPro" id="IPR028061">
    <property type="entry name" value="Fis1_TPR_C"/>
</dbReference>
<evidence type="ECO:0000256" key="7">
    <source>
        <dbReference type="ARBA" id="ARBA00022989"/>
    </source>
</evidence>
<dbReference type="GO" id="GO:0000266">
    <property type="term" value="P:mitochondrial fission"/>
    <property type="evidence" value="ECO:0007669"/>
    <property type="project" value="UniProtKB-UniRule"/>
</dbReference>
<feature type="transmembrane region" description="Helical" evidence="12">
    <location>
        <begin position="124"/>
        <end position="148"/>
    </location>
</feature>
<dbReference type="EMBL" id="CAXITT010000136">
    <property type="protein sequence ID" value="CAL1533166.1"/>
    <property type="molecule type" value="Genomic_DNA"/>
</dbReference>
<protein>
    <recommendedName>
        <fullName evidence="11">Mitochondrial fission 1 protein</fullName>
    </recommendedName>
</protein>
<evidence type="ECO:0000256" key="6">
    <source>
        <dbReference type="ARBA" id="ARBA00022787"/>
    </source>
</evidence>
<evidence type="ECO:0000256" key="10">
    <source>
        <dbReference type="ARBA" id="ARBA00023140"/>
    </source>
</evidence>
<comment type="domain">
    <text evidence="11">The C-terminus is required for mitochondrial localization, while the N-terminus is necessary for mitochondrial fission.</text>
</comment>
<dbReference type="GO" id="GO:0005778">
    <property type="term" value="C:peroxisomal membrane"/>
    <property type="evidence" value="ECO:0007669"/>
    <property type="project" value="UniProtKB-SubCell"/>
</dbReference>
<organism evidence="13 14">
    <name type="scientific">Lymnaea stagnalis</name>
    <name type="common">Great pond snail</name>
    <name type="synonym">Helix stagnalis</name>
    <dbReference type="NCBI Taxonomy" id="6523"/>
    <lineage>
        <taxon>Eukaryota</taxon>
        <taxon>Metazoa</taxon>
        <taxon>Spiralia</taxon>
        <taxon>Lophotrochozoa</taxon>
        <taxon>Mollusca</taxon>
        <taxon>Gastropoda</taxon>
        <taxon>Heterobranchia</taxon>
        <taxon>Euthyneura</taxon>
        <taxon>Panpulmonata</taxon>
        <taxon>Hygrophila</taxon>
        <taxon>Lymnaeoidea</taxon>
        <taxon>Lymnaeidae</taxon>
        <taxon>Lymnaea</taxon>
    </lineage>
</organism>
<keyword evidence="4 12" id="KW-0812">Transmembrane</keyword>
<evidence type="ECO:0000256" key="5">
    <source>
        <dbReference type="ARBA" id="ARBA00022703"/>
    </source>
</evidence>
<evidence type="ECO:0000313" key="14">
    <source>
        <dbReference type="Proteomes" id="UP001497497"/>
    </source>
</evidence>
<gene>
    <name evidence="13" type="ORF">GSLYS_00007184001</name>
</gene>
<dbReference type="InterPro" id="IPR016543">
    <property type="entry name" value="Fis1"/>
</dbReference>
<dbReference type="GO" id="GO:0043653">
    <property type="term" value="P:mitochondrial fragmentation involved in apoptotic process"/>
    <property type="evidence" value="ECO:0007669"/>
    <property type="project" value="TreeGrafter"/>
</dbReference>
<dbReference type="PANTHER" id="PTHR13247">
    <property type="entry name" value="TETRATRICOPEPTIDE REPEAT PROTEIN 11 TPR REPEAT PROTEIN 11"/>
    <property type="match status" value="1"/>
</dbReference>
<comment type="caution">
    <text evidence="13">The sequence shown here is derived from an EMBL/GenBank/DDBJ whole genome shotgun (WGS) entry which is preliminary data.</text>
</comment>
<keyword evidence="7 12" id="KW-1133">Transmembrane helix</keyword>
<dbReference type="PIRSF" id="PIRSF008835">
    <property type="entry name" value="TPR_repeat_11_Fis1"/>
    <property type="match status" value="1"/>
</dbReference>